<dbReference type="GO" id="GO:0016757">
    <property type="term" value="F:glycosyltransferase activity"/>
    <property type="evidence" value="ECO:0007669"/>
    <property type="project" value="UniProtKB-KW"/>
</dbReference>
<accession>A0ABV9SZ99</accession>
<dbReference type="RefSeq" id="WP_377063222.1">
    <property type="nucleotide sequence ID" value="NZ_JBHSJJ010000003.1"/>
</dbReference>
<evidence type="ECO:0000313" key="2">
    <source>
        <dbReference type="EMBL" id="MFC4871568.1"/>
    </source>
</evidence>
<gene>
    <name evidence="2" type="ORF">ACFPFU_07710</name>
</gene>
<keyword evidence="2" id="KW-0808">Transferase</keyword>
<protein>
    <submittedName>
        <fullName evidence="2">Glycosyltransferase</fullName>
        <ecNumber evidence="2">2.4.-.-</ecNumber>
    </submittedName>
</protein>
<dbReference type="Gene3D" id="3.40.50.2000">
    <property type="entry name" value="Glycogen Phosphorylase B"/>
    <property type="match status" value="1"/>
</dbReference>
<dbReference type="Pfam" id="PF13439">
    <property type="entry name" value="Glyco_transf_4"/>
    <property type="match status" value="1"/>
</dbReference>
<feature type="domain" description="Glycosyltransferase subfamily 4-like N-terminal" evidence="1">
    <location>
        <begin position="9"/>
        <end position="190"/>
    </location>
</feature>
<comment type="caution">
    <text evidence="2">The sequence shown here is derived from an EMBL/GenBank/DDBJ whole genome shotgun (WGS) entry which is preliminary data.</text>
</comment>
<proteinExistence type="predicted"/>
<organism evidence="2 3">
    <name type="scientific">Negadavirga shengliensis</name>
    <dbReference type="NCBI Taxonomy" id="1389218"/>
    <lineage>
        <taxon>Bacteria</taxon>
        <taxon>Pseudomonadati</taxon>
        <taxon>Bacteroidota</taxon>
        <taxon>Cytophagia</taxon>
        <taxon>Cytophagales</taxon>
        <taxon>Cyclobacteriaceae</taxon>
        <taxon>Negadavirga</taxon>
    </lineage>
</organism>
<dbReference type="Proteomes" id="UP001595818">
    <property type="component" value="Unassembled WGS sequence"/>
</dbReference>
<sequence>MNSPRALRTTELAKEFARQGHQVTVLVPKVEEHFEFEKEYNLQIKDLGHVRWSGVTLKGKGIGLLTRRFIRRFSKLLFEFPDIQLFGLVTRALKKESEYDMLVSVAVPYPIHWGVAASRNKYHPIAKTWVADCGDPYMGHKNDTFRRPFYFKWVEKWFCRKADFISVPFPGAKEAYYPEFREKIRVIPQGFSFPEIVKNVDKKKSRECVAFAYSGNIGSYKHYAIPFLQELENVNAAFEFYIYTREFDFWQRHCSPKLQEKCIIRSYLERGKLLHVLSEMDFLLHFPYELDVQKSLKLIDYQYLNIPILSYRNTEADKIKLNEYLNWNFDRRGLREDISQYKIENVTKQFLNLTLH</sequence>
<keyword evidence="2" id="KW-0328">Glycosyltransferase</keyword>
<evidence type="ECO:0000313" key="3">
    <source>
        <dbReference type="Proteomes" id="UP001595818"/>
    </source>
</evidence>
<name>A0ABV9SZ99_9BACT</name>
<dbReference type="EC" id="2.4.-.-" evidence="2"/>
<dbReference type="SUPFAM" id="SSF53756">
    <property type="entry name" value="UDP-Glycosyltransferase/glycogen phosphorylase"/>
    <property type="match status" value="1"/>
</dbReference>
<dbReference type="InterPro" id="IPR028098">
    <property type="entry name" value="Glyco_trans_4-like_N"/>
</dbReference>
<evidence type="ECO:0000259" key="1">
    <source>
        <dbReference type="Pfam" id="PF13439"/>
    </source>
</evidence>
<reference evidence="3" key="1">
    <citation type="journal article" date="2019" name="Int. J. Syst. Evol. Microbiol.">
        <title>The Global Catalogue of Microorganisms (GCM) 10K type strain sequencing project: providing services to taxonomists for standard genome sequencing and annotation.</title>
        <authorList>
            <consortium name="The Broad Institute Genomics Platform"/>
            <consortium name="The Broad Institute Genome Sequencing Center for Infectious Disease"/>
            <person name="Wu L."/>
            <person name="Ma J."/>
        </authorList>
    </citation>
    <scope>NUCLEOTIDE SEQUENCE [LARGE SCALE GENOMIC DNA]</scope>
    <source>
        <strain evidence="3">CGMCC 4.7466</strain>
    </source>
</reference>
<keyword evidence="3" id="KW-1185">Reference proteome</keyword>
<dbReference type="EMBL" id="JBHSJJ010000003">
    <property type="protein sequence ID" value="MFC4871568.1"/>
    <property type="molecule type" value="Genomic_DNA"/>
</dbReference>